<evidence type="ECO:0000313" key="4">
    <source>
        <dbReference type="EMBL" id="RVW84275.1"/>
    </source>
</evidence>
<comment type="cofactor">
    <cofactor evidence="1">
        <name>Mg(2+)</name>
        <dbReference type="ChEBI" id="CHEBI:18420"/>
    </cofactor>
</comment>
<comment type="caution">
    <text evidence="3">The sequence shown here is derived from an EMBL/GenBank/DDBJ whole genome shotgun (WGS) entry which is preliminary data.</text>
</comment>
<accession>A0A438D9M6</accession>
<dbReference type="Proteomes" id="UP000288805">
    <property type="component" value="Unassembled WGS sequence"/>
</dbReference>
<keyword evidence="2" id="KW-0597">Phosphoprotein</keyword>
<dbReference type="PANTHER" id="PTHR42946">
    <property type="entry name" value="PHOSPHOHEXOSE MUTASE"/>
    <property type="match status" value="1"/>
</dbReference>
<dbReference type="InterPro" id="IPR036900">
    <property type="entry name" value="A-D-PHexomutase_C_sf"/>
</dbReference>
<evidence type="ECO:0000313" key="5">
    <source>
        <dbReference type="Proteomes" id="UP000288805"/>
    </source>
</evidence>
<sequence length="89" mass="9651">MWGTPTHSLPISIQHLTPTVNSYNKTEVRASGFGGWFLLRLSLHDPVLPLNIEAPSHDDAVKLGLAVLAVVKEFPALDSSALDKFVQSS</sequence>
<evidence type="ECO:0000256" key="1">
    <source>
        <dbReference type="ARBA" id="ARBA00001946"/>
    </source>
</evidence>
<organism evidence="3 5">
    <name type="scientific">Vitis vinifera</name>
    <name type="common">Grape</name>
    <dbReference type="NCBI Taxonomy" id="29760"/>
    <lineage>
        <taxon>Eukaryota</taxon>
        <taxon>Viridiplantae</taxon>
        <taxon>Streptophyta</taxon>
        <taxon>Embryophyta</taxon>
        <taxon>Tracheophyta</taxon>
        <taxon>Spermatophyta</taxon>
        <taxon>Magnoliopsida</taxon>
        <taxon>eudicotyledons</taxon>
        <taxon>Gunneridae</taxon>
        <taxon>Pentapetalae</taxon>
        <taxon>rosids</taxon>
        <taxon>Vitales</taxon>
        <taxon>Vitaceae</taxon>
        <taxon>Viteae</taxon>
        <taxon>Vitis</taxon>
    </lineage>
</organism>
<dbReference type="AlphaFoldDB" id="A0A438D9M6"/>
<proteinExistence type="predicted"/>
<name>A0A438D9M6_VITVI</name>
<dbReference type="InterPro" id="IPR050060">
    <property type="entry name" value="Phosphoglucosamine_mutase"/>
</dbReference>
<dbReference type="EMBL" id="QGNW01001726">
    <property type="protein sequence ID" value="RVW32144.1"/>
    <property type="molecule type" value="Genomic_DNA"/>
</dbReference>
<reference evidence="3 5" key="1">
    <citation type="journal article" date="2018" name="PLoS Genet.">
        <title>Population sequencing reveals clonal diversity and ancestral inbreeding in the grapevine cultivar Chardonnay.</title>
        <authorList>
            <person name="Roach M.J."/>
            <person name="Johnson D.L."/>
            <person name="Bohlmann J."/>
            <person name="van Vuuren H.J."/>
            <person name="Jones S.J."/>
            <person name="Pretorius I.S."/>
            <person name="Schmidt S.A."/>
            <person name="Borneman A.R."/>
        </authorList>
    </citation>
    <scope>NUCLEOTIDE SEQUENCE [LARGE SCALE GENOMIC DNA]</scope>
    <source>
        <strain evidence="5">cv. Chardonnay</strain>
        <strain evidence="3">I10V1</strain>
        <tissue evidence="3">Leaf</tissue>
    </source>
</reference>
<dbReference type="EMBL" id="QGNW01000217">
    <property type="protein sequence ID" value="RVW84275.1"/>
    <property type="molecule type" value="Genomic_DNA"/>
</dbReference>
<evidence type="ECO:0000256" key="2">
    <source>
        <dbReference type="ARBA" id="ARBA00022553"/>
    </source>
</evidence>
<protein>
    <submittedName>
        <fullName evidence="3">Uncharacterized protein</fullName>
    </submittedName>
</protein>
<evidence type="ECO:0000313" key="3">
    <source>
        <dbReference type="EMBL" id="RVW32144.1"/>
    </source>
</evidence>
<gene>
    <name evidence="4" type="ORF">CK203_036656</name>
    <name evidence="3" type="ORF">CK203_080581</name>
</gene>
<dbReference type="PANTHER" id="PTHR42946:SF1">
    <property type="entry name" value="PHOSPHOGLUCOMUTASE (ALPHA-D-GLUCOSE-1,6-BISPHOSPHATE-DEPENDENT)"/>
    <property type="match status" value="1"/>
</dbReference>
<dbReference type="GO" id="GO:0016868">
    <property type="term" value="F:intramolecular phosphotransferase activity"/>
    <property type="evidence" value="ECO:0007669"/>
    <property type="project" value="InterPro"/>
</dbReference>
<dbReference type="SUPFAM" id="SSF55957">
    <property type="entry name" value="Phosphoglucomutase, C-terminal domain"/>
    <property type="match status" value="1"/>
</dbReference>